<dbReference type="InterPro" id="IPR012341">
    <property type="entry name" value="6hp_glycosidase-like_sf"/>
</dbReference>
<dbReference type="RefSeq" id="WP_137611911.1">
    <property type="nucleotide sequence ID" value="NZ_BJDF01000015.1"/>
</dbReference>
<dbReference type="SUPFAM" id="SSF48208">
    <property type="entry name" value="Six-hairpin glycosidases"/>
    <property type="match status" value="1"/>
</dbReference>
<evidence type="ECO:0000256" key="1">
    <source>
        <dbReference type="SAM" id="SignalP"/>
    </source>
</evidence>
<reference evidence="3" key="1">
    <citation type="journal article" date="2019" name="Int. J. Syst. Evol. Microbiol.">
        <title>The Global Catalogue of Microorganisms (GCM) 10K type strain sequencing project: providing services to taxonomists for standard genome sequencing and annotation.</title>
        <authorList>
            <consortium name="The Broad Institute Genomics Platform"/>
            <consortium name="The Broad Institute Genome Sequencing Center for Infectious Disease"/>
            <person name="Wu L."/>
            <person name="Ma J."/>
        </authorList>
    </citation>
    <scope>NUCLEOTIDE SEQUENCE [LARGE SCALE GENOMIC DNA]</scope>
    <source>
        <strain evidence="3">CCM 8927</strain>
    </source>
</reference>
<name>A0ABW1RQ22_9LACO</name>
<dbReference type="Proteomes" id="UP001596288">
    <property type="component" value="Unassembled WGS sequence"/>
</dbReference>
<keyword evidence="1" id="KW-0732">Signal</keyword>
<proteinExistence type="predicted"/>
<evidence type="ECO:0000313" key="2">
    <source>
        <dbReference type="EMBL" id="MFC6177524.1"/>
    </source>
</evidence>
<protein>
    <recommendedName>
        <fullName evidence="4">Glycosyl hydrolase family 8</fullName>
    </recommendedName>
</protein>
<organism evidence="2 3">
    <name type="scientific">Companilactobacillus huachuanensis</name>
    <dbReference type="NCBI Taxonomy" id="2559914"/>
    <lineage>
        <taxon>Bacteria</taxon>
        <taxon>Bacillati</taxon>
        <taxon>Bacillota</taxon>
        <taxon>Bacilli</taxon>
        <taxon>Lactobacillales</taxon>
        <taxon>Lactobacillaceae</taxon>
        <taxon>Companilactobacillus</taxon>
    </lineage>
</organism>
<dbReference type="InterPro" id="IPR008928">
    <property type="entry name" value="6-hairpin_glycosidase_sf"/>
</dbReference>
<feature type="signal peptide" evidence="1">
    <location>
        <begin position="1"/>
        <end position="22"/>
    </location>
</feature>
<dbReference type="EMBL" id="JBHSSF010000036">
    <property type="protein sequence ID" value="MFC6177524.1"/>
    <property type="molecule type" value="Genomic_DNA"/>
</dbReference>
<feature type="chain" id="PRO_5046714356" description="Glycosyl hydrolase family 8" evidence="1">
    <location>
        <begin position="23"/>
        <end position="374"/>
    </location>
</feature>
<sequence length="374" mass="43531">MKKKLWLMLIFSLLLFVSGCHKEVKVVLPENKNSDFIVSNKYGNYNSQQKLLFKFVDDKMVTNKGIYTNYLNIKSTNQNNAVGHEMLSESSGFWLEYLIYEHKYKQFREFYRITKKTFDQGSQFSYRYDPSNNKKADVNATLDDLRIIRALQMYYEATGNSKYRYEAAKRFTMLKSNVMVKGRISDFYDIKAKKASTDSSLAYYDLLTLKYFESDTKQQRKYYNNQVKMVQRGYLGDAFPLYASSYSWHSGAYSDNNLNTSEALETVLHLSEVGKVKKVTLNWLAQQVKTHKLYNEYSINGAVTNKNQSSGSYALAAMIFAKNHDEKMYRYTMKLMWNSQVTDKNSPIYGALGVKKQKQAYSFNNLLGLISSKY</sequence>
<dbReference type="PROSITE" id="PS51257">
    <property type="entry name" value="PROKAR_LIPOPROTEIN"/>
    <property type="match status" value="1"/>
</dbReference>
<keyword evidence="3" id="KW-1185">Reference proteome</keyword>
<evidence type="ECO:0000313" key="3">
    <source>
        <dbReference type="Proteomes" id="UP001596288"/>
    </source>
</evidence>
<accession>A0ABW1RQ22</accession>
<comment type="caution">
    <text evidence="2">The sequence shown here is derived from an EMBL/GenBank/DDBJ whole genome shotgun (WGS) entry which is preliminary data.</text>
</comment>
<dbReference type="Gene3D" id="1.50.10.10">
    <property type="match status" value="1"/>
</dbReference>
<evidence type="ECO:0008006" key="4">
    <source>
        <dbReference type="Google" id="ProtNLM"/>
    </source>
</evidence>
<gene>
    <name evidence="2" type="ORF">ACFQAV_11795</name>
</gene>